<feature type="region of interest" description="Disordered" evidence="1">
    <location>
        <begin position="17"/>
        <end position="36"/>
    </location>
</feature>
<proteinExistence type="predicted"/>
<keyword evidence="3" id="KW-1185">Reference proteome</keyword>
<comment type="caution">
    <text evidence="2">The sequence shown here is derived from an EMBL/GenBank/DDBJ whole genome shotgun (WGS) entry which is preliminary data.</text>
</comment>
<gene>
    <name evidence="2" type="ORF">E6O75_ATG07583</name>
</gene>
<organism evidence="2 3">
    <name type="scientific">Venturia nashicola</name>
    <dbReference type="NCBI Taxonomy" id="86259"/>
    <lineage>
        <taxon>Eukaryota</taxon>
        <taxon>Fungi</taxon>
        <taxon>Dikarya</taxon>
        <taxon>Ascomycota</taxon>
        <taxon>Pezizomycotina</taxon>
        <taxon>Dothideomycetes</taxon>
        <taxon>Pleosporomycetidae</taxon>
        <taxon>Venturiales</taxon>
        <taxon>Venturiaceae</taxon>
        <taxon>Venturia</taxon>
    </lineage>
</organism>
<accession>A0A4Z1P1S2</accession>
<sequence length="79" mass="8693">MLFVTQMTWPRGMEYIGRSAQDSSPSAPLRKDGRPPSAFSCVCRADRNGMTVITDSILFANSRCLALRVEYAVLASYAS</sequence>
<evidence type="ECO:0000256" key="1">
    <source>
        <dbReference type="SAM" id="MobiDB-lite"/>
    </source>
</evidence>
<evidence type="ECO:0000313" key="2">
    <source>
        <dbReference type="EMBL" id="TID20123.1"/>
    </source>
</evidence>
<dbReference type="Proteomes" id="UP000298493">
    <property type="component" value="Unassembled WGS sequence"/>
</dbReference>
<reference evidence="2 3" key="1">
    <citation type="submission" date="2019-04" db="EMBL/GenBank/DDBJ databases">
        <title>High contiguity whole genome sequence and gene annotation resource for two Venturia nashicola isolates.</title>
        <authorList>
            <person name="Prokchorchik M."/>
            <person name="Won K."/>
            <person name="Lee Y."/>
            <person name="Choi E.D."/>
            <person name="Segonzac C."/>
            <person name="Sohn K.H."/>
        </authorList>
    </citation>
    <scope>NUCLEOTIDE SEQUENCE [LARGE SCALE GENOMIC DNA]</scope>
    <source>
        <strain evidence="2 3">PRI2</strain>
    </source>
</reference>
<evidence type="ECO:0000313" key="3">
    <source>
        <dbReference type="Proteomes" id="UP000298493"/>
    </source>
</evidence>
<dbReference type="AlphaFoldDB" id="A0A4Z1P1S2"/>
<name>A0A4Z1P1S2_9PEZI</name>
<dbReference type="EMBL" id="SNSC02000011">
    <property type="protein sequence ID" value="TID20123.1"/>
    <property type="molecule type" value="Genomic_DNA"/>
</dbReference>
<protein>
    <submittedName>
        <fullName evidence="2">Uncharacterized protein</fullName>
    </submittedName>
</protein>